<dbReference type="InterPro" id="IPR016135">
    <property type="entry name" value="UBQ-conjugating_enzyme/RWD"/>
</dbReference>
<dbReference type="EMBL" id="CAJFCJ010000001">
    <property type="protein sequence ID" value="CAD5110884.1"/>
    <property type="molecule type" value="Genomic_DNA"/>
</dbReference>
<dbReference type="Gene3D" id="3.10.110.10">
    <property type="entry name" value="Ubiquitin Conjugating Enzyme"/>
    <property type="match status" value="1"/>
</dbReference>
<evidence type="ECO:0000313" key="4">
    <source>
        <dbReference type="Proteomes" id="UP000549394"/>
    </source>
</evidence>
<dbReference type="FunFam" id="3.10.110.10:FF:000026">
    <property type="entry name" value="Ubiquitin-conjugating enzyme E2 variant"/>
    <property type="match status" value="1"/>
</dbReference>
<evidence type="ECO:0000259" key="2">
    <source>
        <dbReference type="PROSITE" id="PS50127"/>
    </source>
</evidence>
<dbReference type="SUPFAM" id="SSF54495">
    <property type="entry name" value="UBC-like"/>
    <property type="match status" value="1"/>
</dbReference>
<gene>
    <name evidence="3" type="ORF">DGYR_LOCUS241</name>
</gene>
<evidence type="ECO:0000256" key="1">
    <source>
        <dbReference type="ARBA" id="ARBA00022786"/>
    </source>
</evidence>
<dbReference type="Proteomes" id="UP000549394">
    <property type="component" value="Unassembled WGS sequence"/>
</dbReference>
<sequence>MAASGGKDTVVVPRNFRVLEELEKARSGYGDGTISLGLERNDDMTMSHWQAMILGPPGTTYDNRMYSLRIHAGENYPREAPAVRFLTKINLEGVDSQGKVNTSNFINWNYNCSIYMLLDQIRKSMRNPRNKKSSQPPDGATY</sequence>
<comment type="caution">
    <text evidence="3">The sequence shown here is derived from an EMBL/GenBank/DDBJ whole genome shotgun (WGS) entry which is preliminary data.</text>
</comment>
<keyword evidence="4" id="KW-1185">Reference proteome</keyword>
<keyword evidence="1" id="KW-0833">Ubl conjugation pathway</keyword>
<feature type="domain" description="UBC core" evidence="2">
    <location>
        <begin position="13"/>
        <end position="142"/>
    </location>
</feature>
<dbReference type="OrthoDB" id="6508832at2759"/>
<dbReference type="PANTHER" id="PTHR24068">
    <property type="entry name" value="UBIQUITIN-CONJUGATING ENZYME E2"/>
    <property type="match status" value="1"/>
</dbReference>
<accession>A0A7I8V480</accession>
<dbReference type="CDD" id="cd23807">
    <property type="entry name" value="UEV_UBE2V"/>
    <property type="match status" value="1"/>
</dbReference>
<evidence type="ECO:0000313" key="3">
    <source>
        <dbReference type="EMBL" id="CAD5110884.1"/>
    </source>
</evidence>
<dbReference type="InterPro" id="IPR000608">
    <property type="entry name" value="UBC"/>
</dbReference>
<dbReference type="PROSITE" id="PS50127">
    <property type="entry name" value="UBC_2"/>
    <property type="match status" value="1"/>
</dbReference>
<protein>
    <submittedName>
        <fullName evidence="3">DgyrCDS249</fullName>
    </submittedName>
</protein>
<proteinExistence type="predicted"/>
<dbReference type="Pfam" id="PF00179">
    <property type="entry name" value="UQ_con"/>
    <property type="match status" value="1"/>
</dbReference>
<dbReference type="SMART" id="SM00212">
    <property type="entry name" value="UBCc"/>
    <property type="match status" value="1"/>
</dbReference>
<dbReference type="AlphaFoldDB" id="A0A7I8V480"/>
<reference evidence="3 4" key="1">
    <citation type="submission" date="2020-08" db="EMBL/GenBank/DDBJ databases">
        <authorList>
            <person name="Hejnol A."/>
        </authorList>
    </citation>
    <scope>NUCLEOTIDE SEQUENCE [LARGE SCALE GENOMIC DNA]</scope>
</reference>
<organism evidence="3 4">
    <name type="scientific">Dimorphilus gyrociliatus</name>
    <dbReference type="NCBI Taxonomy" id="2664684"/>
    <lineage>
        <taxon>Eukaryota</taxon>
        <taxon>Metazoa</taxon>
        <taxon>Spiralia</taxon>
        <taxon>Lophotrochozoa</taxon>
        <taxon>Annelida</taxon>
        <taxon>Polychaeta</taxon>
        <taxon>Polychaeta incertae sedis</taxon>
        <taxon>Dinophilidae</taxon>
        <taxon>Dimorphilus</taxon>
    </lineage>
</organism>
<name>A0A7I8V480_9ANNE</name>